<sequence length="398" mass="44627">MISSDKMPIPEKYASLMPEDWKLSLRDQQKRTASQVSQLSQFPAASSDGLLETRANKSVVEEEFQEELASTIAQIVPLTRSLDTLARQKRVIEEDLEDEIAPKKLRDEEPDLGFLERAYASTVTARVMGASAKQSKQFSKKDQSAFRQAVLHRYQALKLDDSTNLAYCHLTGWSDAEYVKAAHLVPKLLTGQEISFLFGVKEVPLTDPRNGISLNKNIEIALDQGKIAIIPSSDPGRKPIKWKCVLVDPDMGGHIAMAFAGTIVKWKELDHKELVFLSDNRPARRFLYFRFLITYLNAKRANNTAFTSTVESKDQFWASPGDYLERSTLKSLARNISGLELPPTLLEHTFEHEPRDESAADSTGTILSSLLREATVESTRELEEGESDGEDEEEGHVV</sequence>
<dbReference type="Proteomes" id="UP000234254">
    <property type="component" value="Unassembled WGS sequence"/>
</dbReference>
<dbReference type="RefSeq" id="XP_024690384.1">
    <property type="nucleotide sequence ID" value="XM_024841497.1"/>
</dbReference>
<organism evidence="3 4">
    <name type="scientific">Aspergillus campestris (strain IBT 28561)</name>
    <dbReference type="NCBI Taxonomy" id="1392248"/>
    <lineage>
        <taxon>Eukaryota</taxon>
        <taxon>Fungi</taxon>
        <taxon>Dikarya</taxon>
        <taxon>Ascomycota</taxon>
        <taxon>Pezizomycotina</taxon>
        <taxon>Eurotiomycetes</taxon>
        <taxon>Eurotiomycetidae</taxon>
        <taxon>Eurotiales</taxon>
        <taxon>Aspergillaceae</taxon>
        <taxon>Aspergillus</taxon>
        <taxon>Aspergillus subgen. Circumdati</taxon>
    </lineage>
</organism>
<feature type="domain" description="HNH nuclease" evidence="2">
    <location>
        <begin position="168"/>
        <end position="229"/>
    </location>
</feature>
<dbReference type="OrthoDB" id="4498339at2759"/>
<dbReference type="AlphaFoldDB" id="A0A2I1CVZ3"/>
<evidence type="ECO:0000313" key="3">
    <source>
        <dbReference type="EMBL" id="PKY01790.1"/>
    </source>
</evidence>
<proteinExistence type="predicted"/>
<protein>
    <recommendedName>
        <fullName evidence="2">HNH nuclease domain-containing protein</fullName>
    </recommendedName>
</protein>
<reference evidence="3" key="1">
    <citation type="submission" date="2016-12" db="EMBL/GenBank/DDBJ databases">
        <title>The genomes of Aspergillus section Nigri reveals drivers in fungal speciation.</title>
        <authorList>
            <consortium name="DOE Joint Genome Institute"/>
            <person name="Vesth T.C."/>
            <person name="Nybo J."/>
            <person name="Theobald S."/>
            <person name="Brandl J."/>
            <person name="Frisvad J.C."/>
            <person name="Nielsen K.F."/>
            <person name="Lyhne E.K."/>
            <person name="Kogle M.E."/>
            <person name="Kuo A."/>
            <person name="Riley R."/>
            <person name="Clum A."/>
            <person name="Nolan M."/>
            <person name="Lipzen A."/>
            <person name="Salamov A."/>
            <person name="Henrissat B."/>
            <person name="Wiebenga A."/>
            <person name="De vries R.P."/>
            <person name="Grigoriev I.V."/>
            <person name="Mortensen U.H."/>
            <person name="Andersen M.R."/>
            <person name="Baker S.E."/>
        </authorList>
    </citation>
    <scope>NUCLEOTIDE SEQUENCE</scope>
    <source>
        <strain evidence="3">IBT 28561</strain>
    </source>
</reference>
<keyword evidence="4" id="KW-1185">Reference proteome</keyword>
<name>A0A2I1CVZ3_ASPC2</name>
<comment type="caution">
    <text evidence="3">The sequence shown here is derived from an EMBL/GenBank/DDBJ whole genome shotgun (WGS) entry which is preliminary data.</text>
</comment>
<dbReference type="Pfam" id="PF13391">
    <property type="entry name" value="HNH_2"/>
    <property type="match status" value="1"/>
</dbReference>
<gene>
    <name evidence="3" type="ORF">P168DRAFT_329706</name>
</gene>
<dbReference type="GeneID" id="36549021"/>
<evidence type="ECO:0000256" key="1">
    <source>
        <dbReference type="SAM" id="MobiDB-lite"/>
    </source>
</evidence>
<dbReference type="EMBL" id="MSFM01000011">
    <property type="protein sequence ID" value="PKY01790.1"/>
    <property type="molecule type" value="Genomic_DNA"/>
</dbReference>
<accession>A0A2I1CVZ3</accession>
<feature type="compositionally biased region" description="Acidic residues" evidence="1">
    <location>
        <begin position="383"/>
        <end position="398"/>
    </location>
</feature>
<dbReference type="InterPro" id="IPR003615">
    <property type="entry name" value="HNH_nuc"/>
</dbReference>
<dbReference type="VEuPathDB" id="FungiDB:P168DRAFT_329706"/>
<feature type="region of interest" description="Disordered" evidence="1">
    <location>
        <begin position="371"/>
        <end position="398"/>
    </location>
</feature>
<evidence type="ECO:0000259" key="2">
    <source>
        <dbReference type="Pfam" id="PF13391"/>
    </source>
</evidence>
<evidence type="ECO:0000313" key="4">
    <source>
        <dbReference type="Proteomes" id="UP000234254"/>
    </source>
</evidence>